<accession>A0A7J0FJB4</accession>
<keyword evidence="3" id="KW-1185">Reference proteome</keyword>
<dbReference type="Proteomes" id="UP000585474">
    <property type="component" value="Unassembled WGS sequence"/>
</dbReference>
<evidence type="ECO:0000313" key="2">
    <source>
        <dbReference type="EMBL" id="GFY98780.1"/>
    </source>
</evidence>
<feature type="region of interest" description="Disordered" evidence="1">
    <location>
        <begin position="82"/>
        <end position="102"/>
    </location>
</feature>
<gene>
    <name evidence="2" type="ORF">Acr_13g0001810</name>
</gene>
<name>A0A7J0FJB4_9ERIC</name>
<protein>
    <submittedName>
        <fullName evidence="2">Uncharacterized protein</fullName>
    </submittedName>
</protein>
<sequence>MEALAPRWDTALLSEIMMKGKSNIETYGSPTTEMGYWHQSAIVPDPSSGAVIASILLYSDSLIMTVVQTRDEFYFGSTFTELRHRDPPSSLRSDSSQGDSLP</sequence>
<feature type="compositionally biased region" description="Low complexity" evidence="1">
    <location>
        <begin position="88"/>
        <end position="102"/>
    </location>
</feature>
<dbReference type="EMBL" id="BJWL01000013">
    <property type="protein sequence ID" value="GFY98780.1"/>
    <property type="molecule type" value="Genomic_DNA"/>
</dbReference>
<comment type="caution">
    <text evidence="2">The sequence shown here is derived from an EMBL/GenBank/DDBJ whole genome shotgun (WGS) entry which is preliminary data.</text>
</comment>
<evidence type="ECO:0000313" key="3">
    <source>
        <dbReference type="Proteomes" id="UP000585474"/>
    </source>
</evidence>
<proteinExistence type="predicted"/>
<organism evidence="2 3">
    <name type="scientific">Actinidia rufa</name>
    <dbReference type="NCBI Taxonomy" id="165716"/>
    <lineage>
        <taxon>Eukaryota</taxon>
        <taxon>Viridiplantae</taxon>
        <taxon>Streptophyta</taxon>
        <taxon>Embryophyta</taxon>
        <taxon>Tracheophyta</taxon>
        <taxon>Spermatophyta</taxon>
        <taxon>Magnoliopsida</taxon>
        <taxon>eudicotyledons</taxon>
        <taxon>Gunneridae</taxon>
        <taxon>Pentapetalae</taxon>
        <taxon>asterids</taxon>
        <taxon>Ericales</taxon>
        <taxon>Actinidiaceae</taxon>
        <taxon>Actinidia</taxon>
    </lineage>
</organism>
<reference evidence="2 3" key="1">
    <citation type="submission" date="2019-07" db="EMBL/GenBank/DDBJ databases">
        <title>De Novo Assembly of kiwifruit Actinidia rufa.</title>
        <authorList>
            <person name="Sugita-Konishi S."/>
            <person name="Sato K."/>
            <person name="Mori E."/>
            <person name="Abe Y."/>
            <person name="Kisaki G."/>
            <person name="Hamano K."/>
            <person name="Suezawa K."/>
            <person name="Otani M."/>
            <person name="Fukuda T."/>
            <person name="Manabe T."/>
            <person name="Gomi K."/>
            <person name="Tabuchi M."/>
            <person name="Akimitsu K."/>
            <person name="Kataoka I."/>
        </authorList>
    </citation>
    <scope>NUCLEOTIDE SEQUENCE [LARGE SCALE GENOMIC DNA]</scope>
    <source>
        <strain evidence="3">cv. Fuchu</strain>
    </source>
</reference>
<evidence type="ECO:0000256" key="1">
    <source>
        <dbReference type="SAM" id="MobiDB-lite"/>
    </source>
</evidence>
<dbReference type="AlphaFoldDB" id="A0A7J0FJB4"/>